<evidence type="ECO:0000256" key="2">
    <source>
        <dbReference type="ARBA" id="ARBA00005369"/>
    </source>
</evidence>
<evidence type="ECO:0000259" key="12">
    <source>
        <dbReference type="Pfam" id="PF14028"/>
    </source>
</evidence>
<evidence type="ECO:0000256" key="9">
    <source>
        <dbReference type="ARBA" id="ARBA00030757"/>
    </source>
</evidence>
<evidence type="ECO:0000256" key="10">
    <source>
        <dbReference type="ARBA" id="ARBA00031323"/>
    </source>
</evidence>
<dbReference type="SUPFAM" id="SSF53335">
    <property type="entry name" value="S-adenosyl-L-methionine-dependent methyltransferases"/>
    <property type="match status" value="1"/>
</dbReference>
<evidence type="ECO:0000256" key="6">
    <source>
        <dbReference type="ARBA" id="ARBA00022603"/>
    </source>
</evidence>
<dbReference type="InterPro" id="IPR023809">
    <property type="entry name" value="Thiopep_bacteriocin_synth_dom"/>
</dbReference>
<keyword evidence="14" id="KW-1185">Reference proteome</keyword>
<keyword evidence="7" id="KW-0808">Transferase</keyword>
<comment type="subcellular location">
    <subcellularLocation>
        <location evidence="1">Cytoplasm</location>
    </subcellularLocation>
</comment>
<dbReference type="NCBIfam" id="TIGR04364">
    <property type="entry name" value="methyltran_FxLD"/>
    <property type="match status" value="1"/>
</dbReference>
<dbReference type="GO" id="GO:0032259">
    <property type="term" value="P:methylation"/>
    <property type="evidence" value="ECO:0007669"/>
    <property type="project" value="UniProtKB-KW"/>
</dbReference>
<dbReference type="InterPro" id="IPR027573">
    <property type="entry name" value="Methyltran_FxLD"/>
</dbReference>
<dbReference type="RefSeq" id="WP_399595031.1">
    <property type="nucleotide sequence ID" value="NZ_JBITPR010000066.1"/>
</dbReference>
<gene>
    <name evidence="13" type="primary">fxlM</name>
    <name evidence="13" type="ORF">AB4829_36495</name>
</gene>
<dbReference type="Pfam" id="PF14028">
    <property type="entry name" value="Lant_dehydr_C"/>
    <property type="match status" value="1"/>
</dbReference>
<organism evidence="13 14">
    <name type="scientific">Streptomyces salinarius</name>
    <dbReference type="NCBI Taxonomy" id="2762598"/>
    <lineage>
        <taxon>Bacteria</taxon>
        <taxon>Bacillati</taxon>
        <taxon>Actinomycetota</taxon>
        <taxon>Actinomycetes</taxon>
        <taxon>Kitasatosporales</taxon>
        <taxon>Streptomycetaceae</taxon>
        <taxon>Streptomyces</taxon>
    </lineage>
</organism>
<dbReference type="Gene3D" id="3.40.50.150">
    <property type="entry name" value="Vaccinia Virus protein VP39"/>
    <property type="match status" value="1"/>
</dbReference>
<evidence type="ECO:0000256" key="5">
    <source>
        <dbReference type="ARBA" id="ARBA00022490"/>
    </source>
</evidence>
<keyword evidence="5" id="KW-0963">Cytoplasm</keyword>
<keyword evidence="6 13" id="KW-0489">Methyltransferase</keyword>
<evidence type="ECO:0000313" key="13">
    <source>
        <dbReference type="EMBL" id="MFI7876079.1"/>
    </source>
</evidence>
<evidence type="ECO:0000256" key="8">
    <source>
        <dbReference type="ARBA" id="ARBA00022691"/>
    </source>
</evidence>
<accession>A0ABW8BLZ6</accession>
<feature type="domain" description="Thiopeptide-type bacteriocin biosynthesis" evidence="12">
    <location>
        <begin position="6"/>
        <end position="256"/>
    </location>
</feature>
<keyword evidence="8" id="KW-0949">S-adenosyl-L-methionine</keyword>
<comment type="similarity">
    <text evidence="2">Belongs to the methyltransferase superfamily. L-isoaspartyl/D-aspartyl protein methyltransferase family.</text>
</comment>
<dbReference type="InterPro" id="IPR029063">
    <property type="entry name" value="SAM-dependent_MTases_sf"/>
</dbReference>
<evidence type="ECO:0000256" key="1">
    <source>
        <dbReference type="ARBA" id="ARBA00004496"/>
    </source>
</evidence>
<protein>
    <recommendedName>
        <fullName evidence="4">Protein-L-isoaspartate O-methyltransferase</fullName>
        <ecNumber evidence="3">2.1.1.77</ecNumber>
    </recommendedName>
    <alternativeName>
        <fullName evidence="11">L-isoaspartyl protein carboxyl methyltransferase</fullName>
    </alternativeName>
    <alternativeName>
        <fullName evidence="9">Protein L-isoaspartyl methyltransferase</fullName>
    </alternativeName>
    <alternativeName>
        <fullName evidence="10">Protein-beta-aspartate methyltransferase</fullName>
    </alternativeName>
</protein>
<evidence type="ECO:0000256" key="11">
    <source>
        <dbReference type="ARBA" id="ARBA00031350"/>
    </source>
</evidence>
<name>A0ABW8BLZ6_9ACTN</name>
<dbReference type="Pfam" id="PF01135">
    <property type="entry name" value="PCMT"/>
    <property type="match status" value="1"/>
</dbReference>
<comment type="caution">
    <text evidence="13">The sequence shown here is derived from an EMBL/GenBank/DDBJ whole genome shotgun (WGS) entry which is preliminary data.</text>
</comment>
<dbReference type="CDD" id="cd02440">
    <property type="entry name" value="AdoMet_MTases"/>
    <property type="match status" value="1"/>
</dbReference>
<dbReference type="Proteomes" id="UP001614264">
    <property type="component" value="Unassembled WGS sequence"/>
</dbReference>
<evidence type="ECO:0000256" key="7">
    <source>
        <dbReference type="ARBA" id="ARBA00022679"/>
    </source>
</evidence>
<dbReference type="PANTHER" id="PTHR11579:SF0">
    <property type="entry name" value="PROTEIN-L-ISOASPARTATE(D-ASPARTATE) O-METHYLTRANSFERASE"/>
    <property type="match status" value="1"/>
</dbReference>
<dbReference type="NCBIfam" id="TIGR03891">
    <property type="entry name" value="thiopep_ocin"/>
    <property type="match status" value="1"/>
</dbReference>
<dbReference type="EMBL" id="JBITPR010000066">
    <property type="protein sequence ID" value="MFI7876079.1"/>
    <property type="molecule type" value="Genomic_DNA"/>
</dbReference>
<evidence type="ECO:0000256" key="4">
    <source>
        <dbReference type="ARBA" id="ARBA00013346"/>
    </source>
</evidence>
<evidence type="ECO:0000313" key="14">
    <source>
        <dbReference type="Proteomes" id="UP001614264"/>
    </source>
</evidence>
<dbReference type="EC" id="2.1.1.77" evidence="3"/>
<dbReference type="PANTHER" id="PTHR11579">
    <property type="entry name" value="PROTEIN-L-ISOASPARTATE O-METHYLTRANSFERASE"/>
    <property type="match status" value="1"/>
</dbReference>
<dbReference type="GO" id="GO:0008168">
    <property type="term" value="F:methyltransferase activity"/>
    <property type="evidence" value="ECO:0007669"/>
    <property type="project" value="UniProtKB-KW"/>
</dbReference>
<reference evidence="13 14" key="1">
    <citation type="submission" date="2024-07" db="EMBL/GenBank/DDBJ databases">
        <title>Whole genome sequencing of Prodigiosin pigment-producing Streptomyces salinarius isolated from rhizosphere soil of Arachis hypogaea.</title>
        <authorList>
            <person name="Vidhya A."/>
            <person name="Ramya S."/>
        </authorList>
    </citation>
    <scope>NUCLEOTIDE SEQUENCE [LARGE SCALE GENOMIC DNA]</scope>
    <source>
        <strain evidence="13 14">VRMG2420</strain>
    </source>
</reference>
<dbReference type="InterPro" id="IPR000682">
    <property type="entry name" value="PCMT"/>
</dbReference>
<evidence type="ECO:0000256" key="3">
    <source>
        <dbReference type="ARBA" id="ARBA00011890"/>
    </source>
</evidence>
<proteinExistence type="inferred from homology"/>
<sequence>MSHDRWQQHNITFAGRASAQRAVCERITPALVAAEQDGQLTGWWFMNKQPWPLRYRADQPSPAVEAVLSDLVQEGGPVVSWLPCVYEPETEAFGGIDAMEVAHELFHRDSRHLLTHRPGPESLGRRETAVLLASAMMRAAGLDWFEQGDVWAKVAALRPPTGRPPSERADELARAMRKLMTVDAHCLCRPGGPLAGNHGWVDAFERSGAQLAALAGRGALTRGLRAVIAHHTIFHSNRAGLLRDDQSAMSDIAREVVMGTNDHTTPSAEAAASGTRTPHRANDTITTVASADAPTADAEHLRDALVDGLRAQGHARRPAVENALRTVPRHVFVPDTSLEDAYADAPVHIKYDTDGTSISCASQPSVVALMLDQLDVRPGERILEIGAGTGYNAALLARLSGESGHVTTLDVDDDLVAGARAHLAAAGIGNVTAVTCDGALGHAEGAPYDRIVATVGAHGVPHAWLRQLTPGGRLLVPQRLKGTVSRSIAYEQRDGRWVSLGSEMNTFMPLRRGVADDARRAIPLSTDGTVRLQAPAGQDVDAEALTGVLYQPRTEEWTGMTVRGMESPEWMELFVSCSLPSGLIRMLFPRTAKGTLLTEDPYPSSSAVVDKGAVAYLARRVSERKTPEGGKLWEFGVIGHGPGSDELVARVADAVRTWDREYRDREATFELHPVDAPTTEPSPGLFTLDTPLNRIVVDWR</sequence>